<organism evidence="2 3">
    <name type="scientific">Paeniglutamicibacter cryotolerans</name>
    <dbReference type="NCBI Taxonomy" id="670079"/>
    <lineage>
        <taxon>Bacteria</taxon>
        <taxon>Bacillati</taxon>
        <taxon>Actinomycetota</taxon>
        <taxon>Actinomycetes</taxon>
        <taxon>Micrococcales</taxon>
        <taxon>Micrococcaceae</taxon>
        <taxon>Paeniglutamicibacter</taxon>
    </lineage>
</organism>
<dbReference type="RefSeq" id="WP_183512425.1">
    <property type="nucleotide sequence ID" value="NZ_BAABGK010000089.1"/>
</dbReference>
<feature type="domain" description="PKD" evidence="1">
    <location>
        <begin position="89"/>
        <end position="137"/>
    </location>
</feature>
<protein>
    <recommendedName>
        <fullName evidence="1">PKD domain-containing protein</fullName>
    </recommendedName>
</protein>
<evidence type="ECO:0000313" key="3">
    <source>
        <dbReference type="Proteomes" id="UP000523000"/>
    </source>
</evidence>
<proteinExistence type="predicted"/>
<evidence type="ECO:0000259" key="1">
    <source>
        <dbReference type="PROSITE" id="PS50093"/>
    </source>
</evidence>
<keyword evidence="3" id="KW-1185">Reference proteome</keyword>
<dbReference type="AlphaFoldDB" id="A0A839QKD9"/>
<comment type="caution">
    <text evidence="2">The sequence shown here is derived from an EMBL/GenBank/DDBJ whole genome shotgun (WGS) entry which is preliminary data.</text>
</comment>
<evidence type="ECO:0000313" key="2">
    <source>
        <dbReference type="EMBL" id="MBB2996858.1"/>
    </source>
</evidence>
<gene>
    <name evidence="2" type="ORF">E9229_003105</name>
</gene>
<dbReference type="PROSITE" id="PS50093">
    <property type="entry name" value="PKD"/>
    <property type="match status" value="1"/>
</dbReference>
<reference evidence="2 3" key="1">
    <citation type="submission" date="2020-08" db="EMBL/GenBank/DDBJ databases">
        <title>Sequencing the genomes of 1000 actinobacteria strains.</title>
        <authorList>
            <person name="Klenk H.-P."/>
        </authorList>
    </citation>
    <scope>NUCLEOTIDE SEQUENCE [LARGE SCALE GENOMIC DNA]</scope>
    <source>
        <strain evidence="2 3">DSM 22826</strain>
    </source>
</reference>
<dbReference type="EMBL" id="JACHVS010000002">
    <property type="protein sequence ID" value="MBB2996858.1"/>
    <property type="molecule type" value="Genomic_DNA"/>
</dbReference>
<sequence length="196" mass="21506">MNGPRSGQLISTRLYCSSEPGFEIPGVENDIAKVSSDDFRRLPIAASAIASQPDGFSLRNGHAHMYASSEIQDFNITLFDQDVRVKAIPMSYVWAYGDGTSRTLDFPGEPRPNHSFEDETPSSHVYQETGDFTVGMSTRFRGEYSTEGGPWTPIPGVATVPSESMVMSVWRTKKLLVSTNCISNPRGPGCNSPFDE</sequence>
<name>A0A839QKD9_9MICC</name>
<dbReference type="Proteomes" id="UP000523000">
    <property type="component" value="Unassembled WGS sequence"/>
</dbReference>
<dbReference type="InterPro" id="IPR000601">
    <property type="entry name" value="PKD_dom"/>
</dbReference>
<accession>A0A839QKD9</accession>